<name>A0A345NQD4_9MICO</name>
<protein>
    <submittedName>
        <fullName evidence="1">OsmC family peroxiredoxin</fullName>
    </submittedName>
</protein>
<dbReference type="OrthoDB" id="9795405at2"/>
<dbReference type="RefSeq" id="WP_114929401.1">
    <property type="nucleotide sequence ID" value="NZ_CP031229.1"/>
</dbReference>
<dbReference type="SUPFAM" id="SSF82784">
    <property type="entry name" value="OsmC-like"/>
    <property type="match status" value="1"/>
</dbReference>
<keyword evidence="2" id="KW-1185">Reference proteome</keyword>
<gene>
    <name evidence="1" type="ORF">DV701_14970</name>
</gene>
<dbReference type="Proteomes" id="UP000253790">
    <property type="component" value="Chromosome"/>
</dbReference>
<evidence type="ECO:0000313" key="1">
    <source>
        <dbReference type="EMBL" id="AXH97242.1"/>
    </source>
</evidence>
<dbReference type="InterPro" id="IPR015946">
    <property type="entry name" value="KH_dom-like_a/b"/>
</dbReference>
<dbReference type="PANTHER" id="PTHR42830">
    <property type="entry name" value="OSMOTICALLY INDUCIBLE FAMILY PROTEIN"/>
    <property type="match status" value="1"/>
</dbReference>
<dbReference type="InterPro" id="IPR052707">
    <property type="entry name" value="OsmC_Ohr_Peroxiredoxin"/>
</dbReference>
<proteinExistence type="predicted"/>
<reference evidence="1 2" key="1">
    <citation type="submission" date="2018-07" db="EMBL/GenBank/DDBJ databases">
        <title>Complete genome sequencing of Ornithinimicrobium sp. AMA3305.</title>
        <authorList>
            <person name="Bae J.-W."/>
        </authorList>
    </citation>
    <scope>NUCLEOTIDE SEQUENCE [LARGE SCALE GENOMIC DNA]</scope>
    <source>
        <strain evidence="1 2">AMA3305</strain>
    </source>
</reference>
<dbReference type="InterPro" id="IPR036102">
    <property type="entry name" value="OsmC/Ohrsf"/>
</dbReference>
<dbReference type="KEGG" id="orn:DV701_14970"/>
<evidence type="ECO:0000313" key="2">
    <source>
        <dbReference type="Proteomes" id="UP000253790"/>
    </source>
</evidence>
<sequence length="158" mass="17602">MATHTYELELAWTGDRGVGTTGYRDYSRDVRATSDGRPVLELSADKPFRGDPQRWNPELLLLAALGECQLLSFLHIAVRHGVRVTSYHDSPLGWLEQEGLGGRFTRVLLRPRVTVTDASHVDLVPELHDEAARACFIASSVNFPIQHEPVTTIGRNTL</sequence>
<dbReference type="Pfam" id="PF02566">
    <property type="entry name" value="OsmC"/>
    <property type="match status" value="1"/>
</dbReference>
<accession>A0A345NQD4</accession>
<dbReference type="InterPro" id="IPR003718">
    <property type="entry name" value="OsmC/Ohr_fam"/>
</dbReference>
<dbReference type="PANTHER" id="PTHR42830:SF2">
    <property type="entry name" value="OSMC_OHR FAMILY PROTEIN"/>
    <property type="match status" value="1"/>
</dbReference>
<dbReference type="Gene3D" id="3.30.300.20">
    <property type="match status" value="1"/>
</dbReference>
<dbReference type="EMBL" id="CP031229">
    <property type="protein sequence ID" value="AXH97242.1"/>
    <property type="molecule type" value="Genomic_DNA"/>
</dbReference>
<dbReference type="AlphaFoldDB" id="A0A345NQD4"/>
<organism evidence="1 2">
    <name type="scientific">Ornithinimicrobium avium</name>
    <dbReference type="NCBI Taxonomy" id="2283195"/>
    <lineage>
        <taxon>Bacteria</taxon>
        <taxon>Bacillati</taxon>
        <taxon>Actinomycetota</taxon>
        <taxon>Actinomycetes</taxon>
        <taxon>Micrococcales</taxon>
        <taxon>Ornithinimicrobiaceae</taxon>
        <taxon>Ornithinimicrobium</taxon>
    </lineage>
</organism>